<comment type="subcellular location">
    <subcellularLocation>
        <location evidence="1">Membrane</location>
        <topology evidence="1">Single-pass membrane protein</topology>
    </subcellularLocation>
</comment>
<dbReference type="NCBIfam" id="TIGR01352">
    <property type="entry name" value="tonB_Cterm"/>
    <property type="match status" value="1"/>
</dbReference>
<dbReference type="AlphaFoldDB" id="A0AA43KDJ4"/>
<dbReference type="GO" id="GO:0016020">
    <property type="term" value="C:membrane"/>
    <property type="evidence" value="ECO:0007669"/>
    <property type="project" value="UniProtKB-SubCell"/>
</dbReference>
<feature type="compositionally biased region" description="Pro residues" evidence="5">
    <location>
        <begin position="131"/>
        <end position="141"/>
    </location>
</feature>
<dbReference type="Pfam" id="PF03544">
    <property type="entry name" value="TonB_C"/>
    <property type="match status" value="1"/>
</dbReference>
<dbReference type="SUPFAM" id="SSF74653">
    <property type="entry name" value="TolA/TonB C-terminal domain"/>
    <property type="match status" value="1"/>
</dbReference>
<dbReference type="InterPro" id="IPR006260">
    <property type="entry name" value="TonB/TolA_C"/>
</dbReference>
<feature type="compositionally biased region" description="Polar residues" evidence="5">
    <location>
        <begin position="503"/>
        <end position="512"/>
    </location>
</feature>
<dbReference type="GO" id="GO:0055085">
    <property type="term" value="P:transmembrane transport"/>
    <property type="evidence" value="ECO:0007669"/>
    <property type="project" value="InterPro"/>
</dbReference>
<dbReference type="Gene3D" id="3.30.1150.10">
    <property type="match status" value="1"/>
</dbReference>
<feature type="compositionally biased region" description="Polar residues" evidence="5">
    <location>
        <begin position="449"/>
        <end position="460"/>
    </location>
</feature>
<keyword evidence="4 6" id="KW-0472">Membrane</keyword>
<dbReference type="InterPro" id="IPR037682">
    <property type="entry name" value="TonB_C"/>
</dbReference>
<feature type="compositionally biased region" description="Low complexity" evidence="5">
    <location>
        <begin position="423"/>
        <end position="434"/>
    </location>
</feature>
<evidence type="ECO:0000256" key="6">
    <source>
        <dbReference type="SAM" id="Phobius"/>
    </source>
</evidence>
<sequence>MSFSGINVEHRSQEVEAVKTFLIYSLIGSLALHIGVLSSGIGILLTRVPKKQYEPIDLIIVDPVSTTVEKPEKPPEIIPEKVKIPKPRKIVTTKVTPITAVKIEPKIIQPPPVPQQQLKVVTPPARVETVQPPPVSQPPQPTKVTTEQPQPTIPPRQASIAKLESLLTSTSSTSPIAVPQINEGSENLRETLSGLRNSRITQSSNTAASVTTENTTTSNNVQVQPSPVAVAPTVPTTPQIKTQPENNRENNNPSPNSRGSGNGRAACADCSTKYPEFARRRGIEGRVEVAVDTDSQGNVTNARIVGSSGNSKLDQETLRQARNWKLKPSEGGRSRVSIATDFAIEGSRRYRQVQERKRKQEAQARQRSRQTAISNPSSTSEDTNTPSANTISKPRRIRIRRETTPVATPVKEPRQPVQNRAASSSSPSKKTSTTRNLRESLRNARRQRSTTNSAQEQPSTNRRRRFRSNQPSPASPSNSLSSSQNELRNSLRRSRKTAPPQPAASSEATSEE</sequence>
<proteinExistence type="predicted"/>
<evidence type="ECO:0000313" key="8">
    <source>
        <dbReference type="EMBL" id="MDH6062385.1"/>
    </source>
</evidence>
<feature type="transmembrane region" description="Helical" evidence="6">
    <location>
        <begin position="21"/>
        <end position="45"/>
    </location>
</feature>
<feature type="region of interest" description="Disordered" evidence="5">
    <location>
        <begin position="127"/>
        <end position="154"/>
    </location>
</feature>
<dbReference type="EMBL" id="JANQDL010000008">
    <property type="protein sequence ID" value="MDH6062385.1"/>
    <property type="molecule type" value="Genomic_DNA"/>
</dbReference>
<feature type="compositionally biased region" description="Basic and acidic residues" evidence="5">
    <location>
        <begin position="349"/>
        <end position="364"/>
    </location>
</feature>
<protein>
    <submittedName>
        <fullName evidence="8">TonB family protein</fullName>
    </submittedName>
</protein>
<dbReference type="Proteomes" id="UP001159370">
    <property type="component" value="Unassembled WGS sequence"/>
</dbReference>
<feature type="region of interest" description="Disordered" evidence="5">
    <location>
        <begin position="196"/>
        <end position="268"/>
    </location>
</feature>
<comment type="caution">
    <text evidence="8">The sequence shown here is derived from an EMBL/GenBank/DDBJ whole genome shotgun (WGS) entry which is preliminary data.</text>
</comment>
<dbReference type="RefSeq" id="WP_280656932.1">
    <property type="nucleotide sequence ID" value="NZ_JANQDL010000008.1"/>
</dbReference>
<name>A0AA43KDJ4_9CYAN</name>
<keyword evidence="2 6" id="KW-0812">Transmembrane</keyword>
<organism evidence="8 9">
    <name type="scientific">Umezakia ovalisporum FSS-62</name>
    <dbReference type="NCBI Taxonomy" id="2971776"/>
    <lineage>
        <taxon>Bacteria</taxon>
        <taxon>Bacillati</taxon>
        <taxon>Cyanobacteriota</taxon>
        <taxon>Cyanophyceae</taxon>
        <taxon>Nostocales</taxon>
        <taxon>Nodulariaceae</taxon>
        <taxon>Umezakia</taxon>
    </lineage>
</organism>
<feature type="compositionally biased region" description="Low complexity" evidence="5">
    <location>
        <begin position="249"/>
        <end position="259"/>
    </location>
</feature>
<gene>
    <name evidence="8" type="ORF">NWP23_00965</name>
</gene>
<evidence type="ECO:0000313" key="9">
    <source>
        <dbReference type="Proteomes" id="UP001159370"/>
    </source>
</evidence>
<evidence type="ECO:0000259" key="7">
    <source>
        <dbReference type="PROSITE" id="PS52015"/>
    </source>
</evidence>
<reference evidence="8 9" key="1">
    <citation type="journal article" date="2023" name="J. Phycol.">
        <title>Chrysosporum ovalisporum is synonymous with the true-branching cyanobacterium Umezakia natans (Nostocales/Aphanizomenonaceae).</title>
        <authorList>
            <person name="McGregor G.B."/>
            <person name="Sendall B.C."/>
            <person name="Niiyama Y."/>
            <person name="Tuji A."/>
            <person name="Willis A."/>
        </authorList>
    </citation>
    <scope>NUCLEOTIDE SEQUENCE [LARGE SCALE GENOMIC DNA]</scope>
    <source>
        <strain evidence="8 9">FSS-62</strain>
    </source>
</reference>
<keyword evidence="3 6" id="KW-1133">Transmembrane helix</keyword>
<dbReference type="PROSITE" id="PS52015">
    <property type="entry name" value="TONB_CTD"/>
    <property type="match status" value="1"/>
</dbReference>
<evidence type="ECO:0000256" key="5">
    <source>
        <dbReference type="SAM" id="MobiDB-lite"/>
    </source>
</evidence>
<accession>A0AA43KDJ4</accession>
<feature type="compositionally biased region" description="Polar residues" evidence="5">
    <location>
        <begin position="371"/>
        <end position="392"/>
    </location>
</feature>
<feature type="compositionally biased region" description="Low complexity" evidence="5">
    <location>
        <begin position="203"/>
        <end position="239"/>
    </location>
</feature>
<feature type="compositionally biased region" description="Low complexity" evidence="5">
    <location>
        <begin position="468"/>
        <end position="488"/>
    </location>
</feature>
<evidence type="ECO:0000256" key="4">
    <source>
        <dbReference type="ARBA" id="ARBA00023136"/>
    </source>
</evidence>
<evidence type="ECO:0000256" key="3">
    <source>
        <dbReference type="ARBA" id="ARBA00022989"/>
    </source>
</evidence>
<evidence type="ECO:0000256" key="2">
    <source>
        <dbReference type="ARBA" id="ARBA00022692"/>
    </source>
</evidence>
<evidence type="ECO:0000256" key="1">
    <source>
        <dbReference type="ARBA" id="ARBA00004167"/>
    </source>
</evidence>
<feature type="region of interest" description="Disordered" evidence="5">
    <location>
        <begin position="349"/>
        <end position="512"/>
    </location>
</feature>
<feature type="domain" description="TonB C-terminal" evidence="7">
    <location>
        <begin position="259"/>
        <end position="351"/>
    </location>
</feature>